<feature type="chain" id="PRO_5044857995" description="glucuronosyltransferase" evidence="6">
    <location>
        <begin position="24"/>
        <end position="497"/>
    </location>
</feature>
<evidence type="ECO:0000256" key="1">
    <source>
        <dbReference type="ARBA" id="ARBA00009995"/>
    </source>
</evidence>
<dbReference type="Pfam" id="PF00201">
    <property type="entry name" value="UDPGT"/>
    <property type="match status" value="1"/>
</dbReference>
<dbReference type="InterPro" id="IPR002213">
    <property type="entry name" value="UDP_glucos_trans"/>
</dbReference>
<dbReference type="Gene3D" id="3.40.50.2000">
    <property type="entry name" value="Glycogen Phosphorylase B"/>
    <property type="match status" value="2"/>
</dbReference>
<dbReference type="EMBL" id="JBICCN010000374">
    <property type="protein sequence ID" value="KAL3072114.1"/>
    <property type="molecule type" value="Genomic_DNA"/>
</dbReference>
<evidence type="ECO:0000256" key="5">
    <source>
        <dbReference type="ARBA" id="ARBA00047475"/>
    </source>
</evidence>
<evidence type="ECO:0000256" key="4">
    <source>
        <dbReference type="ARBA" id="ARBA00022679"/>
    </source>
</evidence>
<keyword evidence="6" id="KW-0732">Signal</keyword>
<comment type="caution">
    <text evidence="7">The sequence shown here is derived from an EMBL/GenBank/DDBJ whole genome shotgun (WGS) entry which is preliminary data.</text>
</comment>
<dbReference type="Proteomes" id="UP001620645">
    <property type="component" value="Unassembled WGS sequence"/>
</dbReference>
<dbReference type="EC" id="2.4.1.17" evidence="2"/>
<proteinExistence type="inferred from homology"/>
<dbReference type="InterPro" id="IPR050271">
    <property type="entry name" value="UDP-glycosyltransferase"/>
</dbReference>
<comment type="catalytic activity">
    <reaction evidence="5">
        <text>glucuronate acceptor + UDP-alpha-D-glucuronate = acceptor beta-D-glucuronoside + UDP + H(+)</text>
        <dbReference type="Rhea" id="RHEA:21032"/>
        <dbReference type="ChEBI" id="CHEBI:15378"/>
        <dbReference type="ChEBI" id="CHEBI:58052"/>
        <dbReference type="ChEBI" id="CHEBI:58223"/>
        <dbReference type="ChEBI" id="CHEBI:132367"/>
        <dbReference type="ChEBI" id="CHEBI:132368"/>
        <dbReference type="EC" id="2.4.1.17"/>
    </reaction>
</comment>
<keyword evidence="8" id="KW-1185">Reference proteome</keyword>
<accession>A0ABD2HWK8</accession>
<name>A0ABD2HWK8_HETSC</name>
<dbReference type="PANTHER" id="PTHR48043:SF145">
    <property type="entry name" value="FI06409P-RELATED"/>
    <property type="match status" value="1"/>
</dbReference>
<evidence type="ECO:0000256" key="6">
    <source>
        <dbReference type="SAM" id="SignalP"/>
    </source>
</evidence>
<comment type="similarity">
    <text evidence="1">Belongs to the UDP-glycosyltransferase family.</text>
</comment>
<protein>
    <recommendedName>
        <fullName evidence="2">glucuronosyltransferase</fullName>
        <ecNumber evidence="2">2.4.1.17</ecNumber>
    </recommendedName>
</protein>
<evidence type="ECO:0000256" key="2">
    <source>
        <dbReference type="ARBA" id="ARBA00012544"/>
    </source>
</evidence>
<feature type="signal peptide" evidence="6">
    <location>
        <begin position="1"/>
        <end position="23"/>
    </location>
</feature>
<dbReference type="GO" id="GO:0015020">
    <property type="term" value="F:glucuronosyltransferase activity"/>
    <property type="evidence" value="ECO:0007669"/>
    <property type="project" value="UniProtKB-EC"/>
</dbReference>
<gene>
    <name evidence="7" type="ORF">niasHS_016289</name>
</gene>
<dbReference type="SUPFAM" id="SSF53756">
    <property type="entry name" value="UDP-Glycosyltransferase/glycogen phosphorylase"/>
    <property type="match status" value="1"/>
</dbReference>
<sequence>MTNFFCPPVLICVLSVLTVVVSSLNVLQIAPNFLDTNFELSVRFANLLGQNGHHIHFLVPLSKPSNLPALEQFNSNVHVQICHLSEATLKLVEQTPEDKDYINPAPESIQKGGWTARHYKQSPAIAFVEGFEVIADIFRQKSCWAQLEEAHQKTKFDVGLMDVWDFGALALFHKIGIKNVVLTHNFPIMSHMYKYMEEAGWQTQNGEVFDYQKQILDKGVPELFSADINDKNVGKAGAYKEKHNESSEIFSKVYGIADQKFKEDLFKDNAFPTLKKLFGNAKALFVNTMPSLDYDIGSLPKRVKFIGGIDLMQPDHKDALPQVFGQQKPVIVFSMSSLLEPSKMPLDKFKTVIQGLGMCKEKEVIWKYAKHEDHGRKSFLQKHAPNVHLVEDYDQATVIGNEKTELVISECDIRIVMNALSSGKALLCLPMFAEQFYVSEKLRRMGAAVVLDPRSDSFTPEGIFKSIGEALTKRHAVAFPSNESLKQTILNAFKELE</sequence>
<evidence type="ECO:0000256" key="3">
    <source>
        <dbReference type="ARBA" id="ARBA00022676"/>
    </source>
</evidence>
<keyword evidence="4" id="KW-0808">Transferase</keyword>
<evidence type="ECO:0000313" key="8">
    <source>
        <dbReference type="Proteomes" id="UP001620645"/>
    </source>
</evidence>
<dbReference type="AlphaFoldDB" id="A0ABD2HWK8"/>
<keyword evidence="3" id="KW-0328">Glycosyltransferase</keyword>
<organism evidence="7 8">
    <name type="scientific">Heterodera schachtii</name>
    <name type="common">Sugarbeet cyst nematode worm</name>
    <name type="synonym">Tylenchus schachtii</name>
    <dbReference type="NCBI Taxonomy" id="97005"/>
    <lineage>
        <taxon>Eukaryota</taxon>
        <taxon>Metazoa</taxon>
        <taxon>Ecdysozoa</taxon>
        <taxon>Nematoda</taxon>
        <taxon>Chromadorea</taxon>
        <taxon>Rhabditida</taxon>
        <taxon>Tylenchina</taxon>
        <taxon>Tylenchomorpha</taxon>
        <taxon>Tylenchoidea</taxon>
        <taxon>Heteroderidae</taxon>
        <taxon>Heteroderinae</taxon>
        <taxon>Heterodera</taxon>
    </lineage>
</organism>
<dbReference type="PANTHER" id="PTHR48043">
    <property type="entry name" value="EG:EG0003.4 PROTEIN-RELATED"/>
    <property type="match status" value="1"/>
</dbReference>
<reference evidence="7 8" key="1">
    <citation type="submission" date="2024-10" db="EMBL/GenBank/DDBJ databases">
        <authorList>
            <person name="Kim D."/>
        </authorList>
    </citation>
    <scope>NUCLEOTIDE SEQUENCE [LARGE SCALE GENOMIC DNA]</scope>
    <source>
        <strain evidence="7">Taebaek</strain>
    </source>
</reference>
<evidence type="ECO:0000313" key="7">
    <source>
        <dbReference type="EMBL" id="KAL3072114.1"/>
    </source>
</evidence>